<dbReference type="PANTHER" id="PTHR33408:SF2">
    <property type="entry name" value="TRANSPOSASE DDE DOMAIN-CONTAINING PROTEIN"/>
    <property type="match status" value="1"/>
</dbReference>
<accession>N1WMV8</accession>
<dbReference type="EMBL" id="AOHC02000038">
    <property type="protein sequence ID" value="EMY77143.1"/>
    <property type="molecule type" value="Genomic_DNA"/>
</dbReference>
<dbReference type="Proteomes" id="UP000012313">
    <property type="component" value="Unassembled WGS sequence"/>
</dbReference>
<reference evidence="1" key="1">
    <citation type="submission" date="2013-03" db="EMBL/GenBank/DDBJ databases">
        <authorList>
            <person name="Harkins D.M."/>
            <person name="Durkin A.S."/>
            <person name="Brinkac L.M."/>
            <person name="Haft D.H."/>
            <person name="Selengut J.D."/>
            <person name="Sanka R."/>
            <person name="DePew J."/>
            <person name="Purushe J."/>
            <person name="Hartskeerl R.A."/>
            <person name="Ahmed A."/>
            <person name="van der Linden H."/>
            <person name="Goris M.G.A."/>
            <person name="Vinetz J.M."/>
            <person name="Sutton G.G."/>
            <person name="Nierman W.C."/>
            <person name="Fouts D.E."/>
        </authorList>
    </citation>
    <scope>NUCLEOTIDE SEQUENCE [LARGE SCALE GENOMIC DNA]</scope>
    <source>
        <strain evidence="1">ICFT</strain>
    </source>
</reference>
<dbReference type="PANTHER" id="PTHR33408">
    <property type="entry name" value="TRANSPOSASE"/>
    <property type="match status" value="1"/>
</dbReference>
<keyword evidence="2" id="KW-1185">Reference proteome</keyword>
<sequence>MDGEKPDHTVISNFRNIHKNEIEKLLSQTVFLGYESGLIDFETVSTDGTKIKANATPDDLGDLEKFETRLKQI</sequence>
<gene>
    <name evidence="1" type="ORF">LEP1GSC060_1963</name>
</gene>
<proteinExistence type="predicted"/>
<dbReference type="AlphaFoldDB" id="N1WMV8"/>
<protein>
    <submittedName>
        <fullName evidence="1">Uncharacterized protein</fullName>
    </submittedName>
</protein>
<comment type="caution">
    <text evidence="1">The sequence shown here is derived from an EMBL/GenBank/DDBJ whole genome shotgun (WGS) entry which is preliminary data.</text>
</comment>
<evidence type="ECO:0000313" key="2">
    <source>
        <dbReference type="Proteomes" id="UP000012313"/>
    </source>
</evidence>
<name>N1WMV8_9LEPT</name>
<evidence type="ECO:0000313" key="1">
    <source>
        <dbReference type="EMBL" id="EMY77143.1"/>
    </source>
</evidence>
<organism evidence="1 2">
    <name type="scientific">Leptospira weilii serovar Ranarum str. ICFT</name>
    <dbReference type="NCBI Taxonomy" id="1218598"/>
    <lineage>
        <taxon>Bacteria</taxon>
        <taxon>Pseudomonadati</taxon>
        <taxon>Spirochaetota</taxon>
        <taxon>Spirochaetia</taxon>
        <taxon>Leptospirales</taxon>
        <taxon>Leptospiraceae</taxon>
        <taxon>Leptospira</taxon>
    </lineage>
</organism>